<proteinExistence type="predicted"/>
<name>A0A5M4B688_9FLAO</name>
<evidence type="ECO:0000313" key="2">
    <source>
        <dbReference type="EMBL" id="GET45099.1"/>
    </source>
</evidence>
<evidence type="ECO:0008006" key="4">
    <source>
        <dbReference type="Google" id="ProtNLM"/>
    </source>
</evidence>
<comment type="caution">
    <text evidence="2">The sequence shown here is derived from an EMBL/GenBank/DDBJ whole genome shotgun (WGS) entry which is preliminary data.</text>
</comment>
<accession>A0A5M4B688</accession>
<dbReference type="Proteomes" id="UP000398217">
    <property type="component" value="Unassembled WGS sequence"/>
</dbReference>
<dbReference type="AlphaFoldDB" id="A0A5M4B688"/>
<protein>
    <recommendedName>
        <fullName evidence="4">Lipoprotein</fullName>
    </recommendedName>
</protein>
<keyword evidence="3" id="KW-1185">Reference proteome</keyword>
<dbReference type="RefSeq" id="WP_155283795.1">
    <property type="nucleotide sequence ID" value="NZ_BLBC01000005.1"/>
</dbReference>
<dbReference type="EMBL" id="BLBC01000005">
    <property type="protein sequence ID" value="GET45099.1"/>
    <property type="molecule type" value="Genomic_DNA"/>
</dbReference>
<evidence type="ECO:0000313" key="3">
    <source>
        <dbReference type="Proteomes" id="UP000398217"/>
    </source>
</evidence>
<dbReference type="OrthoDB" id="1014446at2"/>
<gene>
    <name evidence="2" type="ORF">RCZ01_04010</name>
</gene>
<feature type="chain" id="PRO_5024323075" description="Lipoprotein" evidence="1">
    <location>
        <begin position="29"/>
        <end position="307"/>
    </location>
</feature>
<evidence type="ECO:0000256" key="1">
    <source>
        <dbReference type="SAM" id="SignalP"/>
    </source>
</evidence>
<feature type="signal peptide" evidence="1">
    <location>
        <begin position="1"/>
        <end position="28"/>
    </location>
</feature>
<sequence>MNNIFLHKLKTAVLAVMGLFIISCTKDAPTPSNEKEDKGHDDWSKVTFTIRRGHLHGDSFHANPENLLYPTQVFTFETDGTNIVRKNKDGKVLEKGEEPILMIAGGQYAMEIVYYNAKGERMNHEFTTSEMLPIHQHFFTVKEYLNTKTNQTSTETSELLSYAYRDTNPENVMVGQYIDKRNSTKRSELTNDALGLKGYFTPNVAYAKFDMRVRLLHVQRGTKYVGNNKNKGTFPFNAPSDDLLVRSGTDFDQLLPVHVLTEPSSGNDGDYERFVQDLADYFKKSTDEIKQILRESAEQQENSNYWM</sequence>
<keyword evidence="1" id="KW-0732">Signal</keyword>
<organism evidence="2 3">
    <name type="scientific">Capnocytophaga felis</name>
    <dbReference type="NCBI Taxonomy" id="2267611"/>
    <lineage>
        <taxon>Bacteria</taxon>
        <taxon>Pseudomonadati</taxon>
        <taxon>Bacteroidota</taxon>
        <taxon>Flavobacteriia</taxon>
        <taxon>Flavobacteriales</taxon>
        <taxon>Flavobacteriaceae</taxon>
        <taxon>Capnocytophaga</taxon>
    </lineage>
</organism>
<reference evidence="3" key="1">
    <citation type="journal article" date="2020" name="Int. J. Syst. Evol. Microbiol.">
        <title>Capnocytophaga felis sp. nov. isolated from the feline oral cavity.</title>
        <authorList>
            <person name="Suzuki M."/>
            <person name="Umeda K."/>
            <person name="Kimura M."/>
            <person name="Imaoka K."/>
            <person name="Morikawa S."/>
            <person name="Maeda K."/>
        </authorList>
    </citation>
    <scope>NUCLEOTIDE SEQUENCE [LARGE SCALE GENOMIC DNA]</scope>
    <source>
        <strain evidence="3">KC07070</strain>
    </source>
</reference>